<dbReference type="InterPro" id="IPR023214">
    <property type="entry name" value="HAD_sf"/>
</dbReference>
<name>A0A372MHN2_9SPIR</name>
<sequence>MIMYDFLKEDDADFPVLERFKPYLVTTPPEDSFSQYLLVSMSEAAREDARKNLEREGCLEAKRTEAQFASCNPVLSSKHKLFMFDIGNVVVNNISMLGKISGLLGIEKEALIADYRHYVFPLMEGLVSEAQYWQHITHVFGVSVLGNPFAEAFKPVFNEPIVTLIGALRAKGHRVVCASNTIQSHWNVLEEMGALALFDKAYASHEMGLSKPSSQFYTSILASEGVVAEQAFFIDDRMDNIESSRSLGIASFLYADLPSGKKDERLYKIFRAYLSHP</sequence>
<dbReference type="Gene3D" id="1.10.150.240">
    <property type="entry name" value="Putative phosphatase, domain 2"/>
    <property type="match status" value="1"/>
</dbReference>
<accession>A0A372MHN2</accession>
<protein>
    <recommendedName>
        <fullName evidence="3">HAD family phosphatase</fullName>
    </recommendedName>
</protein>
<dbReference type="Proteomes" id="UP000264002">
    <property type="component" value="Unassembled WGS sequence"/>
</dbReference>
<dbReference type="PANTHER" id="PTHR43611:SF3">
    <property type="entry name" value="FLAVIN MONONUCLEOTIDE HYDROLASE 1, CHLOROPLATIC"/>
    <property type="match status" value="1"/>
</dbReference>
<dbReference type="InterPro" id="IPR041492">
    <property type="entry name" value="HAD_2"/>
</dbReference>
<evidence type="ECO:0008006" key="3">
    <source>
        <dbReference type="Google" id="ProtNLM"/>
    </source>
</evidence>
<dbReference type="Pfam" id="PF13419">
    <property type="entry name" value="HAD_2"/>
    <property type="match status" value="1"/>
</dbReference>
<organism evidence="1 2">
    <name type="scientific">Sphaerochaeta halotolerans</name>
    <dbReference type="NCBI Taxonomy" id="2293840"/>
    <lineage>
        <taxon>Bacteria</taxon>
        <taxon>Pseudomonadati</taxon>
        <taxon>Spirochaetota</taxon>
        <taxon>Spirochaetia</taxon>
        <taxon>Spirochaetales</taxon>
        <taxon>Sphaerochaetaceae</taxon>
        <taxon>Sphaerochaeta</taxon>
    </lineage>
</organism>
<dbReference type="InterPro" id="IPR036412">
    <property type="entry name" value="HAD-like_sf"/>
</dbReference>
<proteinExistence type="predicted"/>
<comment type="caution">
    <text evidence="1">The sequence shown here is derived from an EMBL/GenBank/DDBJ whole genome shotgun (WGS) entry which is preliminary data.</text>
</comment>
<gene>
    <name evidence="1" type="ORF">DYP60_07470</name>
</gene>
<dbReference type="EMBL" id="QUWK01000007">
    <property type="protein sequence ID" value="RFU94690.1"/>
    <property type="molecule type" value="Genomic_DNA"/>
</dbReference>
<evidence type="ECO:0000313" key="1">
    <source>
        <dbReference type="EMBL" id="RFU94690.1"/>
    </source>
</evidence>
<reference evidence="2" key="1">
    <citation type="submission" date="2018-08" db="EMBL/GenBank/DDBJ databases">
        <authorList>
            <person name="Grouzdev D.S."/>
            <person name="Krutkina M.S."/>
        </authorList>
    </citation>
    <scope>NUCLEOTIDE SEQUENCE [LARGE SCALE GENOMIC DNA]</scope>
    <source>
        <strain evidence="2">4-11</strain>
    </source>
</reference>
<reference evidence="1 2" key="2">
    <citation type="submission" date="2018-09" db="EMBL/GenBank/DDBJ databases">
        <title>Genome of Sphaerochaeta halotolerans strain 4-11.</title>
        <authorList>
            <person name="Nazina T.N."/>
            <person name="Sokolova D.S."/>
        </authorList>
    </citation>
    <scope>NUCLEOTIDE SEQUENCE [LARGE SCALE GENOMIC DNA]</scope>
    <source>
        <strain evidence="1 2">4-11</strain>
    </source>
</reference>
<keyword evidence="2" id="KW-1185">Reference proteome</keyword>
<dbReference type="Gene3D" id="3.40.50.1000">
    <property type="entry name" value="HAD superfamily/HAD-like"/>
    <property type="match status" value="1"/>
</dbReference>
<dbReference type="InterPro" id="IPR023198">
    <property type="entry name" value="PGP-like_dom2"/>
</dbReference>
<dbReference type="SFLD" id="SFLDS00003">
    <property type="entry name" value="Haloacid_Dehalogenase"/>
    <property type="match status" value="1"/>
</dbReference>
<dbReference type="PANTHER" id="PTHR43611">
    <property type="entry name" value="ALPHA-D-GLUCOSE 1-PHOSPHATE PHOSPHATASE"/>
    <property type="match status" value="1"/>
</dbReference>
<dbReference type="SUPFAM" id="SSF56784">
    <property type="entry name" value="HAD-like"/>
    <property type="match status" value="1"/>
</dbReference>
<dbReference type="SFLD" id="SFLDG01129">
    <property type="entry name" value="C1.5:_HAD__Beta-PGM__Phosphata"/>
    <property type="match status" value="1"/>
</dbReference>
<dbReference type="AlphaFoldDB" id="A0A372MHN2"/>
<evidence type="ECO:0000313" key="2">
    <source>
        <dbReference type="Proteomes" id="UP000264002"/>
    </source>
</evidence>